<protein>
    <submittedName>
        <fullName evidence="3">Pentatricopeptide repeat-containing protein</fullName>
    </submittedName>
</protein>
<evidence type="ECO:0000256" key="2">
    <source>
        <dbReference type="PROSITE-ProRule" id="PRU00708"/>
    </source>
</evidence>
<feature type="repeat" description="PPR" evidence="2">
    <location>
        <begin position="238"/>
        <end position="272"/>
    </location>
</feature>
<reference evidence="3 4" key="1">
    <citation type="submission" date="2023-10" db="EMBL/GenBank/DDBJ databases">
        <title>Chromosome-scale genome assembly provides insights into flower coloration mechanisms of Canna indica.</title>
        <authorList>
            <person name="Li C."/>
        </authorList>
    </citation>
    <scope>NUCLEOTIDE SEQUENCE [LARGE SCALE GENOMIC DNA]</scope>
    <source>
        <tissue evidence="3">Flower</tissue>
    </source>
</reference>
<dbReference type="InterPro" id="IPR046848">
    <property type="entry name" value="E_motif"/>
</dbReference>
<proteinExistence type="predicted"/>
<evidence type="ECO:0000313" key="3">
    <source>
        <dbReference type="EMBL" id="WOL12519.1"/>
    </source>
</evidence>
<evidence type="ECO:0000313" key="4">
    <source>
        <dbReference type="Proteomes" id="UP001327560"/>
    </source>
</evidence>
<dbReference type="InterPro" id="IPR046849">
    <property type="entry name" value="E2_motif"/>
</dbReference>
<dbReference type="InterPro" id="IPR011990">
    <property type="entry name" value="TPR-like_helical_dom_sf"/>
</dbReference>
<dbReference type="FunFam" id="1.25.40.10:FF:000184">
    <property type="entry name" value="Pentatricopeptide repeat-containing protein, chloroplastic"/>
    <property type="match status" value="1"/>
</dbReference>
<keyword evidence="4" id="KW-1185">Reference proteome</keyword>
<dbReference type="Gene3D" id="1.25.40.10">
    <property type="entry name" value="Tetratricopeptide repeat domain"/>
    <property type="match status" value="3"/>
</dbReference>
<dbReference type="Pfam" id="PF13041">
    <property type="entry name" value="PPR_2"/>
    <property type="match status" value="2"/>
</dbReference>
<dbReference type="PROSITE" id="PS51375">
    <property type="entry name" value="PPR"/>
    <property type="match status" value="2"/>
</dbReference>
<feature type="repeat" description="PPR" evidence="2">
    <location>
        <begin position="339"/>
        <end position="373"/>
    </location>
</feature>
<dbReference type="Pfam" id="PF20431">
    <property type="entry name" value="E_motif"/>
    <property type="match status" value="1"/>
</dbReference>
<dbReference type="AlphaFoldDB" id="A0AAQ3KPN1"/>
<accession>A0AAQ3KPN1</accession>
<dbReference type="EMBL" id="CP136895">
    <property type="protein sequence ID" value="WOL12519.1"/>
    <property type="molecule type" value="Genomic_DNA"/>
</dbReference>
<sequence length="578" mass="63734">MHACTVMTTSLRNIIARHNPVALIDSSLCNSNCNASVALARVRQIHAHLLVQGLLYDSLLFHRFIASVALLSANDNGISSTSSHHHHLLLLLYSHRLLDHSPHPPNAFVLNSLIRAHSKVPDLENAFRFYRRLLRSLSPDRFTFTFLVSACARGSTSTTAGAAVHAAALRRGFASNPHVHSALIRMYVEFGLPNAARLIYAEVQNPDIVSRTAMLGALAAAGEIDLARELFDCMPSRDPIAWNAMIAGYSQLGRSKEALELFSSMQSEGLRVSEATLVSVLSACAHMGALDQGKWVHAYMKRNMLHVTVMLGTALVEMYSKCGDVERAMDVFWRMQEKNVYTWSSAMSGLVINGAGNECLGLFGLMKDHGVPPNGVTFVSVLRGCSVAGLVEEGRRHFDSMRDQYGIEPWHEHYGCMVDLYGRAGRLDDAVDFINSMPIEPHAGAWGALLNACKIHRSIELGEYAMKKMVEIESTNDGAYVLLSNIYAESRMWGGVNDVRESMKAKGVKKEPGCSVIEVDGEIHEFFVGDKSHPRYREIEVMLQVMSKRLRLAGYTAKTKESGCSNAAINSWAPQLKS</sequence>
<gene>
    <name evidence="3" type="ORF">Cni_G21286</name>
</gene>
<dbReference type="FunFam" id="1.25.40.10:FF:000348">
    <property type="entry name" value="Pentatricopeptide repeat-containing protein chloroplastic"/>
    <property type="match status" value="1"/>
</dbReference>
<dbReference type="Proteomes" id="UP001327560">
    <property type="component" value="Chromosome 6"/>
</dbReference>
<organism evidence="3 4">
    <name type="scientific">Canna indica</name>
    <name type="common">Indian-shot</name>
    <dbReference type="NCBI Taxonomy" id="4628"/>
    <lineage>
        <taxon>Eukaryota</taxon>
        <taxon>Viridiplantae</taxon>
        <taxon>Streptophyta</taxon>
        <taxon>Embryophyta</taxon>
        <taxon>Tracheophyta</taxon>
        <taxon>Spermatophyta</taxon>
        <taxon>Magnoliopsida</taxon>
        <taxon>Liliopsida</taxon>
        <taxon>Zingiberales</taxon>
        <taxon>Cannaceae</taxon>
        <taxon>Canna</taxon>
    </lineage>
</organism>
<name>A0AAQ3KPN1_9LILI</name>
<dbReference type="PANTHER" id="PTHR47926">
    <property type="entry name" value="PENTATRICOPEPTIDE REPEAT-CONTAINING PROTEIN"/>
    <property type="match status" value="1"/>
</dbReference>
<dbReference type="InterPro" id="IPR002885">
    <property type="entry name" value="PPR_rpt"/>
</dbReference>
<dbReference type="GO" id="GO:0009451">
    <property type="term" value="P:RNA modification"/>
    <property type="evidence" value="ECO:0007669"/>
    <property type="project" value="InterPro"/>
</dbReference>
<dbReference type="GO" id="GO:0003723">
    <property type="term" value="F:RNA binding"/>
    <property type="evidence" value="ECO:0007669"/>
    <property type="project" value="InterPro"/>
</dbReference>
<dbReference type="NCBIfam" id="TIGR00756">
    <property type="entry name" value="PPR"/>
    <property type="match status" value="2"/>
</dbReference>
<dbReference type="Pfam" id="PF20430">
    <property type="entry name" value="Eplus_motif"/>
    <property type="match status" value="1"/>
</dbReference>
<dbReference type="InterPro" id="IPR046960">
    <property type="entry name" value="PPR_At4g14850-like_plant"/>
</dbReference>
<evidence type="ECO:0000256" key="1">
    <source>
        <dbReference type="ARBA" id="ARBA00022737"/>
    </source>
</evidence>
<dbReference type="Pfam" id="PF01535">
    <property type="entry name" value="PPR"/>
    <property type="match status" value="2"/>
</dbReference>
<dbReference type="PANTHER" id="PTHR47926:SF379">
    <property type="entry name" value="TETRATRICOPEPTIDE-LIKE HELICAL DOMAIN SUPERFAMILY"/>
    <property type="match status" value="1"/>
</dbReference>
<keyword evidence="1" id="KW-0677">Repeat</keyword>